<dbReference type="Gene3D" id="3.40.50.1820">
    <property type="entry name" value="alpha/beta hydrolase"/>
    <property type="match status" value="1"/>
</dbReference>
<dbReference type="PANTHER" id="PTHR47668">
    <property type="entry name" value="DIENELACTONE HYDROLASE FAMILY PROTEIN (AFU_ORTHOLOGUE AFUA_6G01940)"/>
    <property type="match status" value="1"/>
</dbReference>
<dbReference type="STRING" id="44941.A0A397VDS7"/>
<organism evidence="2 3">
    <name type="scientific">Gigaspora rosea</name>
    <dbReference type="NCBI Taxonomy" id="44941"/>
    <lineage>
        <taxon>Eukaryota</taxon>
        <taxon>Fungi</taxon>
        <taxon>Fungi incertae sedis</taxon>
        <taxon>Mucoromycota</taxon>
        <taxon>Glomeromycotina</taxon>
        <taxon>Glomeromycetes</taxon>
        <taxon>Diversisporales</taxon>
        <taxon>Gigasporaceae</taxon>
        <taxon>Gigaspora</taxon>
    </lineage>
</organism>
<dbReference type="AlphaFoldDB" id="A0A397VDS7"/>
<feature type="domain" description="Dienelactone hydrolase" evidence="1">
    <location>
        <begin position="33"/>
        <end position="249"/>
    </location>
</feature>
<keyword evidence="3" id="KW-1185">Reference proteome</keyword>
<name>A0A397VDS7_9GLOM</name>
<protein>
    <submittedName>
        <fullName evidence="2">Alpha/Beta hydrolase protein</fullName>
    </submittedName>
</protein>
<dbReference type="PANTHER" id="PTHR47668:SF1">
    <property type="entry name" value="DIENELACTONE HYDROLASE DOMAIN-CONTAINING PROTEIN-RELATED"/>
    <property type="match status" value="1"/>
</dbReference>
<dbReference type="SUPFAM" id="SSF53474">
    <property type="entry name" value="alpha/beta-Hydrolases"/>
    <property type="match status" value="1"/>
</dbReference>
<dbReference type="OrthoDB" id="17560at2759"/>
<dbReference type="GO" id="GO:0016787">
    <property type="term" value="F:hydrolase activity"/>
    <property type="evidence" value="ECO:0007669"/>
    <property type="project" value="UniProtKB-KW"/>
</dbReference>
<keyword evidence="2" id="KW-0378">Hydrolase</keyword>
<dbReference type="EMBL" id="QKWP01000409">
    <property type="protein sequence ID" value="RIB20600.1"/>
    <property type="molecule type" value="Genomic_DNA"/>
</dbReference>
<dbReference type="InterPro" id="IPR029058">
    <property type="entry name" value="AB_hydrolase_fold"/>
</dbReference>
<evidence type="ECO:0000259" key="1">
    <source>
        <dbReference type="Pfam" id="PF01738"/>
    </source>
</evidence>
<evidence type="ECO:0000313" key="2">
    <source>
        <dbReference type="EMBL" id="RIB20600.1"/>
    </source>
</evidence>
<proteinExistence type="predicted"/>
<comment type="caution">
    <text evidence="2">The sequence shown here is derived from an EMBL/GenBank/DDBJ whole genome shotgun (WGS) entry which is preliminary data.</text>
</comment>
<dbReference type="InterPro" id="IPR002925">
    <property type="entry name" value="Dienelactn_hydro"/>
</dbReference>
<evidence type="ECO:0000313" key="3">
    <source>
        <dbReference type="Proteomes" id="UP000266673"/>
    </source>
</evidence>
<sequence length="255" mass="28811">MPSPCPSLPPVKSDYVPKGVITNTSGFDVYSVVPDSFAEAKTKNAIIVCYDIFGFHENVKQFCDILGTQGQCYLVALPDYFRGESWTNEEHKKDPQNPWQYVRDWLNENASPEKVHELTTQVVEHLRKEYKVQNFGFVGFCWGGMIAAKHSKDPTFDAYVLIHPSLLSIEDFKECQGPIAFLPSRDEPDLESEFVKNPVLTSKPFASKIVHHRFDMHHGFAGAKADFKDPVNVEAVNEAISITAKFFSENLGVKY</sequence>
<dbReference type="Pfam" id="PF01738">
    <property type="entry name" value="DLH"/>
    <property type="match status" value="1"/>
</dbReference>
<dbReference type="Proteomes" id="UP000266673">
    <property type="component" value="Unassembled WGS sequence"/>
</dbReference>
<accession>A0A397VDS7</accession>
<gene>
    <name evidence="2" type="ORF">C2G38_2015294</name>
</gene>
<reference evidence="2 3" key="1">
    <citation type="submission" date="2018-06" db="EMBL/GenBank/DDBJ databases">
        <title>Comparative genomics reveals the genomic features of Rhizophagus irregularis, R. cerebriforme, R. diaphanum and Gigaspora rosea, and their symbiotic lifestyle signature.</title>
        <authorList>
            <person name="Morin E."/>
            <person name="San Clemente H."/>
            <person name="Chen E.C.H."/>
            <person name="De La Providencia I."/>
            <person name="Hainaut M."/>
            <person name="Kuo A."/>
            <person name="Kohler A."/>
            <person name="Murat C."/>
            <person name="Tang N."/>
            <person name="Roy S."/>
            <person name="Loubradou J."/>
            <person name="Henrissat B."/>
            <person name="Grigoriev I.V."/>
            <person name="Corradi N."/>
            <person name="Roux C."/>
            <person name="Martin F.M."/>
        </authorList>
    </citation>
    <scope>NUCLEOTIDE SEQUENCE [LARGE SCALE GENOMIC DNA]</scope>
    <source>
        <strain evidence="2 3">DAOM 194757</strain>
    </source>
</reference>